<dbReference type="AlphaFoldDB" id="A0AA35Z7Q3"/>
<dbReference type="Proteomes" id="UP001177003">
    <property type="component" value="Chromosome 5"/>
</dbReference>
<dbReference type="EC" id="3.4.16.-" evidence="10"/>
<dbReference type="FunFam" id="3.40.50.1820:FF:000030">
    <property type="entry name" value="Carboxypeptidase"/>
    <property type="match status" value="1"/>
</dbReference>
<dbReference type="InterPro" id="IPR001563">
    <property type="entry name" value="Peptidase_S10"/>
</dbReference>
<dbReference type="InterPro" id="IPR029058">
    <property type="entry name" value="AB_hydrolase_fold"/>
</dbReference>
<dbReference type="GO" id="GO:0006508">
    <property type="term" value="P:proteolysis"/>
    <property type="evidence" value="ECO:0007669"/>
    <property type="project" value="UniProtKB-KW"/>
</dbReference>
<dbReference type="SUPFAM" id="SSF53474">
    <property type="entry name" value="alpha/beta-Hydrolases"/>
    <property type="match status" value="1"/>
</dbReference>
<dbReference type="GO" id="GO:0005773">
    <property type="term" value="C:vacuole"/>
    <property type="evidence" value="ECO:0007669"/>
    <property type="project" value="TreeGrafter"/>
</dbReference>
<accession>A0AA35Z7Q3</accession>
<dbReference type="Gene3D" id="3.40.50.1820">
    <property type="entry name" value="alpha/beta hydrolase"/>
    <property type="match status" value="1"/>
</dbReference>
<dbReference type="GO" id="GO:0004185">
    <property type="term" value="F:serine-type carboxypeptidase activity"/>
    <property type="evidence" value="ECO:0007669"/>
    <property type="project" value="UniProtKB-UniRule"/>
</dbReference>
<protein>
    <recommendedName>
        <fullName evidence="10">Carboxypeptidase</fullName>
        <ecNumber evidence="10">3.4.16.-</ecNumber>
    </recommendedName>
</protein>
<dbReference type="InterPro" id="IPR033124">
    <property type="entry name" value="Ser_caboxypep_his_AS"/>
</dbReference>
<dbReference type="PANTHER" id="PTHR11802:SF78">
    <property type="entry name" value="CARBOXYPEPTIDASE"/>
    <property type="match status" value="1"/>
</dbReference>
<dbReference type="InterPro" id="IPR018202">
    <property type="entry name" value="Ser_caboxypep_ser_AS"/>
</dbReference>
<evidence type="ECO:0000256" key="10">
    <source>
        <dbReference type="RuleBase" id="RU361156"/>
    </source>
</evidence>
<dbReference type="PRINTS" id="PR00724">
    <property type="entry name" value="CRBOXYPTASEC"/>
</dbReference>
<evidence type="ECO:0000256" key="7">
    <source>
        <dbReference type="ARBA" id="ARBA00022801"/>
    </source>
</evidence>
<keyword evidence="6 10" id="KW-0732">Signal</keyword>
<dbReference type="Gene3D" id="3.40.50.11320">
    <property type="match status" value="1"/>
</dbReference>
<dbReference type="PROSITE" id="PS00560">
    <property type="entry name" value="CARBOXYPEPT_SER_HIS"/>
    <property type="match status" value="1"/>
</dbReference>
<evidence type="ECO:0000256" key="6">
    <source>
        <dbReference type="ARBA" id="ARBA00022729"/>
    </source>
</evidence>
<keyword evidence="8" id="KW-1015">Disulfide bond</keyword>
<dbReference type="Pfam" id="PF00450">
    <property type="entry name" value="Peptidase_S10"/>
    <property type="match status" value="1"/>
</dbReference>
<keyword evidence="12" id="KW-1185">Reference proteome</keyword>
<evidence type="ECO:0000256" key="2">
    <source>
        <dbReference type="ARBA" id="ARBA00009431"/>
    </source>
</evidence>
<keyword evidence="5 10" id="KW-0645">Protease</keyword>
<evidence type="ECO:0000256" key="5">
    <source>
        <dbReference type="ARBA" id="ARBA00022670"/>
    </source>
</evidence>
<dbReference type="Gene3D" id="6.10.250.940">
    <property type="match status" value="1"/>
</dbReference>
<evidence type="ECO:0000256" key="9">
    <source>
        <dbReference type="ARBA" id="ARBA00023180"/>
    </source>
</evidence>
<evidence type="ECO:0000256" key="3">
    <source>
        <dbReference type="ARBA" id="ARBA00022525"/>
    </source>
</evidence>
<evidence type="ECO:0000256" key="4">
    <source>
        <dbReference type="ARBA" id="ARBA00022645"/>
    </source>
</evidence>
<reference evidence="11" key="1">
    <citation type="submission" date="2023-04" db="EMBL/GenBank/DDBJ databases">
        <authorList>
            <person name="Vijverberg K."/>
            <person name="Xiong W."/>
            <person name="Schranz E."/>
        </authorList>
    </citation>
    <scope>NUCLEOTIDE SEQUENCE</scope>
</reference>
<name>A0AA35Z7Q3_LACSI</name>
<dbReference type="GO" id="GO:0005576">
    <property type="term" value="C:extracellular region"/>
    <property type="evidence" value="ECO:0007669"/>
    <property type="project" value="UniProtKB-SubCell"/>
</dbReference>
<evidence type="ECO:0000313" key="11">
    <source>
        <dbReference type="EMBL" id="CAI9286837.1"/>
    </source>
</evidence>
<sequence length="504" mass="57083">MEISKHNVFTTKLKLLLLILVTMSTCKCHTHGSRANQAETLMSFRHSRTRIHTQLNTINEKPVMKTSFNEVKTDDNGRTMEDDYIKAGLPGQPLSKGLSFKQFAGYINVDSFNGRNLFYYFVEAHHQPSTKPLVLWLNGGPGCSSLGVGAMLEIGPFGVNADGKTLYSRQFAWNRVANVLFLESPAGVGFSYSNTTSDYGLSGDKRTAEDSYVFLVNWFKRFPHYKNHDFYIIGESYAGFYIPELADIITKKNVKDHSTSNINFKGIMIGNGIMNSDTDDKGFNDYLWSHALISDETYQKLTRDCGNNNNSKYCQSLEEELGEEIGNIDFYNIYGPTCTPLPDGIMVRKKHHRRYGGVDPCEEEYVEHYLNLASVQKAFHANVTKLSHRWETCSNLIGEWKDSPTTMFPIYKRLIALGLRILLYSGDVDAVVPVSGTRYSIDAMNLTVIKPWRFWTDARKQVAGYKVVYNGLTFATVRGAGHEVPRFQPHQAFALLKMFLADRD</sequence>
<feature type="chain" id="PRO_5041486555" description="Carboxypeptidase" evidence="10">
    <location>
        <begin position="29"/>
        <end position="504"/>
    </location>
</feature>
<keyword evidence="3" id="KW-0964">Secreted</keyword>
<comment type="similarity">
    <text evidence="2 10">Belongs to the peptidase S10 family.</text>
</comment>
<evidence type="ECO:0000256" key="8">
    <source>
        <dbReference type="ARBA" id="ARBA00023157"/>
    </source>
</evidence>
<proteinExistence type="inferred from homology"/>
<dbReference type="FunFam" id="3.40.50.11320:FF:000002">
    <property type="entry name" value="Carboxypeptidase"/>
    <property type="match status" value="1"/>
</dbReference>
<dbReference type="FunFam" id="3.40.50.12670:FF:000002">
    <property type="entry name" value="Carboxypeptidase"/>
    <property type="match status" value="1"/>
</dbReference>
<gene>
    <name evidence="11" type="ORF">LSALG_LOCUS26236</name>
</gene>
<dbReference type="EMBL" id="OX465081">
    <property type="protein sequence ID" value="CAI9286837.1"/>
    <property type="molecule type" value="Genomic_DNA"/>
</dbReference>
<dbReference type="PANTHER" id="PTHR11802">
    <property type="entry name" value="SERINE PROTEASE FAMILY S10 SERINE CARBOXYPEPTIDASE"/>
    <property type="match status" value="1"/>
</dbReference>
<keyword evidence="7 10" id="KW-0378">Hydrolase</keyword>
<feature type="signal peptide" evidence="10">
    <location>
        <begin position="1"/>
        <end position="28"/>
    </location>
</feature>
<evidence type="ECO:0000256" key="1">
    <source>
        <dbReference type="ARBA" id="ARBA00004613"/>
    </source>
</evidence>
<keyword evidence="4 10" id="KW-0121">Carboxypeptidase</keyword>
<keyword evidence="9" id="KW-0325">Glycoprotein</keyword>
<evidence type="ECO:0000313" key="12">
    <source>
        <dbReference type="Proteomes" id="UP001177003"/>
    </source>
</evidence>
<comment type="subcellular location">
    <subcellularLocation>
        <location evidence="1">Secreted</location>
    </subcellularLocation>
</comment>
<dbReference type="PROSITE" id="PS00131">
    <property type="entry name" value="CARBOXYPEPT_SER_SER"/>
    <property type="match status" value="1"/>
</dbReference>
<organism evidence="11 12">
    <name type="scientific">Lactuca saligna</name>
    <name type="common">Willowleaf lettuce</name>
    <dbReference type="NCBI Taxonomy" id="75948"/>
    <lineage>
        <taxon>Eukaryota</taxon>
        <taxon>Viridiplantae</taxon>
        <taxon>Streptophyta</taxon>
        <taxon>Embryophyta</taxon>
        <taxon>Tracheophyta</taxon>
        <taxon>Spermatophyta</taxon>
        <taxon>Magnoliopsida</taxon>
        <taxon>eudicotyledons</taxon>
        <taxon>Gunneridae</taxon>
        <taxon>Pentapetalae</taxon>
        <taxon>asterids</taxon>
        <taxon>campanulids</taxon>
        <taxon>Asterales</taxon>
        <taxon>Asteraceae</taxon>
        <taxon>Cichorioideae</taxon>
        <taxon>Cichorieae</taxon>
        <taxon>Lactucinae</taxon>
        <taxon>Lactuca</taxon>
    </lineage>
</organism>